<proteinExistence type="predicted"/>
<comment type="caution">
    <text evidence="1">The sequence shown here is derived from an EMBL/GenBank/DDBJ whole genome shotgun (WGS) entry which is preliminary data.</text>
</comment>
<evidence type="ECO:0000313" key="2">
    <source>
        <dbReference type="Proteomes" id="UP001060085"/>
    </source>
</evidence>
<evidence type="ECO:0000313" key="1">
    <source>
        <dbReference type="EMBL" id="KAI5683906.1"/>
    </source>
</evidence>
<reference evidence="2" key="1">
    <citation type="journal article" date="2023" name="Nat. Plants">
        <title>Single-cell RNA sequencing provides a high-resolution roadmap for understanding the multicellular compartmentation of specialized metabolism.</title>
        <authorList>
            <person name="Sun S."/>
            <person name="Shen X."/>
            <person name="Li Y."/>
            <person name="Li Y."/>
            <person name="Wang S."/>
            <person name="Li R."/>
            <person name="Zhang H."/>
            <person name="Shen G."/>
            <person name="Guo B."/>
            <person name="Wei J."/>
            <person name="Xu J."/>
            <person name="St-Pierre B."/>
            <person name="Chen S."/>
            <person name="Sun C."/>
        </authorList>
    </citation>
    <scope>NUCLEOTIDE SEQUENCE [LARGE SCALE GENOMIC DNA]</scope>
</reference>
<protein>
    <submittedName>
        <fullName evidence="1">Uncharacterized protein</fullName>
    </submittedName>
</protein>
<organism evidence="1 2">
    <name type="scientific">Catharanthus roseus</name>
    <name type="common">Madagascar periwinkle</name>
    <name type="synonym">Vinca rosea</name>
    <dbReference type="NCBI Taxonomy" id="4058"/>
    <lineage>
        <taxon>Eukaryota</taxon>
        <taxon>Viridiplantae</taxon>
        <taxon>Streptophyta</taxon>
        <taxon>Embryophyta</taxon>
        <taxon>Tracheophyta</taxon>
        <taxon>Spermatophyta</taxon>
        <taxon>Magnoliopsida</taxon>
        <taxon>eudicotyledons</taxon>
        <taxon>Gunneridae</taxon>
        <taxon>Pentapetalae</taxon>
        <taxon>asterids</taxon>
        <taxon>lamiids</taxon>
        <taxon>Gentianales</taxon>
        <taxon>Apocynaceae</taxon>
        <taxon>Rauvolfioideae</taxon>
        <taxon>Vinceae</taxon>
        <taxon>Catharanthinae</taxon>
        <taxon>Catharanthus</taxon>
    </lineage>
</organism>
<sequence>MEKSMSLEEVVEEIMRIHRSLPTRPGIEEVEAARTLIQNLEKEDQSRLEAIARQKKRKDVPDELFKVLQEMQRNLVYSQSKEQKREALKLLDLENVHAVFDDLIQRASKCLPSSNSSQSNAYVSSTSSTSYSRDSSSMSLTTSASFSGNSLSSPAGPLSTTTTTTNSSYSSFYGEKEPVKKASELISKDDSYLKKAKTAFHSDGLGAGLRSGDVLTSPQIVDSTLKPALSAGQDGEKLSLIKLASLIEVSSKKGTRELNLQAKLMDQVDWLPDSLGKLSSLIKLDLSENRIVALPDTIGGLSSLQKLDLHSNRIIELPESIGDLLNLVYLNVSGNQLRSLPPTFARLVHLEELNLSSNSLSALPDTIGSLASLRILDVETNDIEEIPHTIGQCSSLKELRADYNRLKALPEAVGRIQSLEVLSVRYNNIRQLPTTMASLSSLKELNVSFNELEAVPESLCFATTLVKLNISNNFADLQYLPRSIGNLEMLEELDISNNQIRILPDSFRMLSQLRVLKTEGNPLEIPPRNIIEMGAQAVVQYMADLVAKRDVRTQPVKQKKSWVQICCFSRSNKRKRSGMDYAKA</sequence>
<keyword evidence="2" id="KW-1185">Reference proteome</keyword>
<dbReference type="Proteomes" id="UP001060085">
    <property type="component" value="Linkage Group LG01"/>
</dbReference>
<gene>
    <name evidence="1" type="ORF">M9H77_05134</name>
</gene>
<dbReference type="EMBL" id="CM044701">
    <property type="protein sequence ID" value="KAI5683906.1"/>
    <property type="molecule type" value="Genomic_DNA"/>
</dbReference>
<accession>A0ACC0CGN1</accession>
<name>A0ACC0CGN1_CATRO</name>